<dbReference type="EMBL" id="CP117255">
    <property type="protein sequence ID" value="WFR96092.1"/>
    <property type="molecule type" value="Genomic_DNA"/>
</dbReference>
<organism evidence="2 3">
    <name type="scientific">Rhizobium tumorigenes</name>
    <dbReference type="NCBI Taxonomy" id="2041385"/>
    <lineage>
        <taxon>Bacteria</taxon>
        <taxon>Pseudomonadati</taxon>
        <taxon>Pseudomonadota</taxon>
        <taxon>Alphaproteobacteria</taxon>
        <taxon>Hyphomicrobiales</taxon>
        <taxon>Rhizobiaceae</taxon>
        <taxon>Rhizobium/Agrobacterium group</taxon>
        <taxon>Rhizobium</taxon>
    </lineage>
</organism>
<feature type="transmembrane region" description="Helical" evidence="1">
    <location>
        <begin position="188"/>
        <end position="209"/>
    </location>
</feature>
<dbReference type="KEGG" id="rtu:PR017_02780"/>
<feature type="transmembrane region" description="Helical" evidence="1">
    <location>
        <begin position="145"/>
        <end position="167"/>
    </location>
</feature>
<evidence type="ECO:0000313" key="3">
    <source>
        <dbReference type="Proteomes" id="UP000249499"/>
    </source>
</evidence>
<gene>
    <name evidence="2" type="ORF">PR017_02780</name>
</gene>
<sequence length="215" mass="23982">MVRDISRQNTNFPIGRVSISVDDLVSLVEVLQLTDVTAKNLNTGFDSIGDIKNHKSLFSGKPQINSKEITVNFSSYNSIYPLVGGDHHTILAKSFSQELAKRKSLLDRFSEFIHKFSFYFFIIIILLGLLTWTGYMPAMSDPVQLAVNLVTIIITAAFAIGHGWGGYGDFFRQPVYYRPSQGFFRRNVETIAIGLIGTALGSILTALLGKFSTWF</sequence>
<dbReference type="Proteomes" id="UP000249499">
    <property type="component" value="Chromosome"/>
</dbReference>
<feature type="transmembrane region" description="Helical" evidence="1">
    <location>
        <begin position="112"/>
        <end position="133"/>
    </location>
</feature>
<keyword evidence="3" id="KW-1185">Reference proteome</keyword>
<reference evidence="2 3" key="1">
    <citation type="journal article" date="2018" name="Sci. Rep.">
        <title>Rhizobium tumorigenes sp. nov., a novel plant tumorigenic bacterium isolated from cane gall tumors on thornless blackberry.</title>
        <authorList>
            <person name="Kuzmanovi N."/>
            <person name="Smalla K."/>
            <person name="Gronow S."/>
            <person name="PuBawska J."/>
        </authorList>
    </citation>
    <scope>NUCLEOTIDE SEQUENCE [LARGE SCALE GENOMIC DNA]</scope>
    <source>
        <strain evidence="2 3">1078</strain>
    </source>
</reference>
<evidence type="ECO:0000256" key="1">
    <source>
        <dbReference type="SAM" id="Phobius"/>
    </source>
</evidence>
<keyword evidence="1" id="KW-0472">Membrane</keyword>
<keyword evidence="1" id="KW-1133">Transmembrane helix</keyword>
<dbReference type="AlphaFoldDB" id="A0AAF1KAR6"/>
<evidence type="ECO:0000313" key="2">
    <source>
        <dbReference type="EMBL" id="WFR96092.1"/>
    </source>
</evidence>
<protein>
    <submittedName>
        <fullName evidence="2">Uncharacterized protein</fullName>
    </submittedName>
</protein>
<name>A0AAF1KAR6_9HYPH</name>
<reference evidence="3" key="2">
    <citation type="journal article" date="2023" name="MicrobiologyOpen">
        <title>Genomics of the tumorigenes clade of the family Rhizobiaceae and description of Rhizobium rhododendri sp. nov.</title>
        <authorList>
            <person name="Kuzmanovic N."/>
            <person name="diCenzo G.C."/>
            <person name="Bunk B."/>
            <person name="Sproeer C."/>
            <person name="Fruehling A."/>
            <person name="Neumann-Schaal M."/>
            <person name="Overmann J."/>
            <person name="Smalla K."/>
        </authorList>
    </citation>
    <scope>NUCLEOTIDE SEQUENCE [LARGE SCALE GENOMIC DNA]</scope>
    <source>
        <strain evidence="3">1078</strain>
    </source>
</reference>
<keyword evidence="1" id="KW-0812">Transmembrane</keyword>
<accession>A0AAF1KAR6</accession>
<proteinExistence type="predicted"/>
<dbReference type="RefSeq" id="WP_133255587.1">
    <property type="nucleotide sequence ID" value="NZ_CP117255.1"/>
</dbReference>